<protein>
    <submittedName>
        <fullName evidence="6">Pirin-like protein</fullName>
    </submittedName>
</protein>
<feature type="binding site" evidence="2">
    <location>
        <position position="62"/>
    </location>
    <ligand>
        <name>Fe cation</name>
        <dbReference type="ChEBI" id="CHEBI:24875"/>
    </ligand>
</feature>
<dbReference type="SUPFAM" id="SSF51182">
    <property type="entry name" value="RmlC-like cupins"/>
    <property type="match status" value="1"/>
</dbReference>
<feature type="binding site" evidence="2">
    <location>
        <position position="104"/>
    </location>
    <ligand>
        <name>Fe cation</name>
        <dbReference type="ChEBI" id="CHEBI:24875"/>
    </ligand>
</feature>
<dbReference type="Gene3D" id="2.60.120.10">
    <property type="entry name" value="Jelly Rolls"/>
    <property type="match status" value="2"/>
</dbReference>
<keyword evidence="7" id="KW-1185">Reference proteome</keyword>
<feature type="binding site" evidence="2">
    <location>
        <position position="106"/>
    </location>
    <ligand>
        <name>Fe cation</name>
        <dbReference type="ChEBI" id="CHEBI:24875"/>
    </ligand>
</feature>
<keyword evidence="2" id="KW-0479">Metal-binding</keyword>
<sequence length="323" mass="35931">MSDNMVSPRSILKYFLAVAQEEGVGAKVRRSIGTYQIRNFTPFLMLDHFNVSPPAGFPDHPHHGQETITYMLTGRFAHEDFTGSRGVLNSGDLQFMTAGKGIVHSEIPIGCDDGTPATGMQLWVDLPKKLKNCDPRYRDLRKDEIPIVKPNDKVTVKVISGKSYGKESLKELAYTPVHYYDYEVAPGGEFTQEFPKDFNVFLYVLKGGLEINGEKIEQYNAVFFNTDGDSVQGKVPQDAKESTQFVVVGGQKLEQPIVQHGPFVETSREKIYEVFMNYQAGANGFENAPGFKSSISDGVNEKDLIDGDLAPIKGKKIPNHDEL</sequence>
<dbReference type="PANTHER" id="PTHR13903:SF8">
    <property type="entry name" value="PIRIN"/>
    <property type="match status" value="1"/>
</dbReference>
<dbReference type="HOGENOM" id="CLU_045717_0_2_1"/>
<evidence type="ECO:0000259" key="5">
    <source>
        <dbReference type="Pfam" id="PF05726"/>
    </source>
</evidence>
<evidence type="ECO:0000313" key="6">
    <source>
        <dbReference type="EMBL" id="CCH44909.1"/>
    </source>
</evidence>
<comment type="caution">
    <text evidence="6">The sequence shown here is derived from an EMBL/GenBank/DDBJ whole genome shotgun (WGS) entry which is preliminary data.</text>
</comment>
<evidence type="ECO:0000259" key="4">
    <source>
        <dbReference type="Pfam" id="PF02678"/>
    </source>
</evidence>
<evidence type="ECO:0000256" key="1">
    <source>
        <dbReference type="ARBA" id="ARBA00008416"/>
    </source>
</evidence>
<dbReference type="PANTHER" id="PTHR13903">
    <property type="entry name" value="PIRIN-RELATED"/>
    <property type="match status" value="1"/>
</dbReference>
<dbReference type="Proteomes" id="UP000009328">
    <property type="component" value="Unassembled WGS sequence"/>
</dbReference>
<evidence type="ECO:0000256" key="2">
    <source>
        <dbReference type="PIRSR" id="PIRSR006232-1"/>
    </source>
</evidence>
<dbReference type="InterPro" id="IPR012093">
    <property type="entry name" value="Pirin"/>
</dbReference>
<comment type="similarity">
    <text evidence="1 3">Belongs to the pirin family.</text>
</comment>
<dbReference type="AlphaFoldDB" id="K0KU22"/>
<dbReference type="InterPro" id="IPR003829">
    <property type="entry name" value="Pirin_N_dom"/>
</dbReference>
<feature type="domain" description="Pirin C-terminal" evidence="5">
    <location>
        <begin position="179"/>
        <end position="283"/>
    </location>
</feature>
<dbReference type="CDD" id="cd02247">
    <property type="entry name" value="cupin_pirin_C"/>
    <property type="match status" value="1"/>
</dbReference>
<dbReference type="EMBL" id="CAIF01000164">
    <property type="protein sequence ID" value="CCH44909.1"/>
    <property type="molecule type" value="Genomic_DNA"/>
</dbReference>
<name>K0KU22_WICCF</name>
<dbReference type="PIRSF" id="PIRSF006232">
    <property type="entry name" value="Pirin"/>
    <property type="match status" value="1"/>
</dbReference>
<dbReference type="Pfam" id="PF02678">
    <property type="entry name" value="Pirin"/>
    <property type="match status" value="1"/>
</dbReference>
<dbReference type="InterPro" id="IPR014710">
    <property type="entry name" value="RmlC-like_jellyroll"/>
</dbReference>
<keyword evidence="2" id="KW-0408">Iron</keyword>
<reference evidence="6 7" key="1">
    <citation type="journal article" date="2012" name="Eukaryot. Cell">
        <title>Draft genome sequence of Wickerhamomyces ciferrii NRRL Y-1031 F-60-10.</title>
        <authorList>
            <person name="Schneider J."/>
            <person name="Andrea H."/>
            <person name="Blom J."/>
            <person name="Jaenicke S."/>
            <person name="Ruckert C."/>
            <person name="Schorsch C."/>
            <person name="Szczepanowski R."/>
            <person name="Farwick M."/>
            <person name="Goesmann A."/>
            <person name="Puhler A."/>
            <person name="Schaffer S."/>
            <person name="Tauch A."/>
            <person name="Kohler T."/>
            <person name="Brinkrolf K."/>
        </authorList>
    </citation>
    <scope>NUCLEOTIDE SEQUENCE [LARGE SCALE GENOMIC DNA]</scope>
    <source>
        <strain evidence="7">ATCC 14091 / BCRC 22168 / CBS 111 / JCM 3599 / NBRC 0793 / NRRL Y-1031 F-60-10</strain>
    </source>
</reference>
<dbReference type="Pfam" id="PF05726">
    <property type="entry name" value="Pirin_C"/>
    <property type="match status" value="1"/>
</dbReference>
<feature type="domain" description="Pirin N-terminal" evidence="4">
    <location>
        <begin position="26"/>
        <end position="124"/>
    </location>
</feature>
<dbReference type="STRING" id="1206466.K0KU22"/>
<evidence type="ECO:0000256" key="3">
    <source>
        <dbReference type="RuleBase" id="RU003457"/>
    </source>
</evidence>
<feature type="binding site" evidence="2">
    <location>
        <position position="60"/>
    </location>
    <ligand>
        <name>Fe cation</name>
        <dbReference type="ChEBI" id="CHEBI:24875"/>
    </ligand>
</feature>
<dbReference type="InterPro" id="IPR011051">
    <property type="entry name" value="RmlC_Cupin_sf"/>
</dbReference>
<dbReference type="eggNOG" id="ENOG502QQ5A">
    <property type="taxonomic scope" value="Eukaryota"/>
</dbReference>
<comment type="cofactor">
    <cofactor evidence="2">
        <name>Fe cation</name>
        <dbReference type="ChEBI" id="CHEBI:24875"/>
    </cofactor>
    <text evidence="2">Binds 1 Fe cation per subunit.</text>
</comment>
<organism evidence="6 7">
    <name type="scientific">Wickerhamomyces ciferrii (strain ATCC 14091 / BCRC 22168 / CBS 111 / JCM 3599 / NBRC 0793 / NRRL Y-1031 F-60-10)</name>
    <name type="common">Yeast</name>
    <name type="synonym">Pichia ciferrii</name>
    <dbReference type="NCBI Taxonomy" id="1206466"/>
    <lineage>
        <taxon>Eukaryota</taxon>
        <taxon>Fungi</taxon>
        <taxon>Dikarya</taxon>
        <taxon>Ascomycota</taxon>
        <taxon>Saccharomycotina</taxon>
        <taxon>Saccharomycetes</taxon>
        <taxon>Phaffomycetales</taxon>
        <taxon>Wickerhamomycetaceae</taxon>
        <taxon>Wickerhamomyces</taxon>
    </lineage>
</organism>
<accession>K0KU22</accession>
<dbReference type="CDD" id="cd02909">
    <property type="entry name" value="cupin_pirin_N"/>
    <property type="match status" value="1"/>
</dbReference>
<gene>
    <name evidence="6" type="ORF">BN7_4478</name>
</gene>
<proteinExistence type="inferred from homology"/>
<evidence type="ECO:0000313" key="7">
    <source>
        <dbReference type="Proteomes" id="UP000009328"/>
    </source>
</evidence>
<dbReference type="InterPro" id="IPR008778">
    <property type="entry name" value="Pirin_C_dom"/>
</dbReference>
<dbReference type="GO" id="GO:0046872">
    <property type="term" value="F:metal ion binding"/>
    <property type="evidence" value="ECO:0007669"/>
    <property type="project" value="UniProtKB-KW"/>
</dbReference>
<dbReference type="InParanoid" id="K0KU22"/>